<dbReference type="EMBL" id="VSRL01000107">
    <property type="protein sequence ID" value="NKE60083.1"/>
    <property type="molecule type" value="Genomic_DNA"/>
</dbReference>
<gene>
    <name evidence="3" type="ORF">FXN61_26095</name>
</gene>
<organism evidence="3 4">
    <name type="scientific">Lentzea indica</name>
    <dbReference type="NCBI Taxonomy" id="2604800"/>
    <lineage>
        <taxon>Bacteria</taxon>
        <taxon>Bacillati</taxon>
        <taxon>Actinomycetota</taxon>
        <taxon>Actinomycetes</taxon>
        <taxon>Pseudonocardiales</taxon>
        <taxon>Pseudonocardiaceae</taxon>
        <taxon>Lentzea</taxon>
    </lineage>
</organism>
<dbReference type="Proteomes" id="UP001515943">
    <property type="component" value="Unassembled WGS sequence"/>
</dbReference>
<evidence type="ECO:0000256" key="1">
    <source>
        <dbReference type="SAM" id="MobiDB-lite"/>
    </source>
</evidence>
<evidence type="ECO:0000259" key="2">
    <source>
        <dbReference type="Pfam" id="PF00668"/>
    </source>
</evidence>
<keyword evidence="4" id="KW-1185">Reference proteome</keyword>
<comment type="caution">
    <text evidence="3">The sequence shown here is derived from an EMBL/GenBank/DDBJ whole genome shotgun (WGS) entry which is preliminary data.</text>
</comment>
<dbReference type="InterPro" id="IPR001242">
    <property type="entry name" value="Condensation_dom"/>
</dbReference>
<feature type="domain" description="Condensation" evidence="2">
    <location>
        <begin position="35"/>
        <end position="295"/>
    </location>
</feature>
<dbReference type="Gene3D" id="3.30.559.30">
    <property type="entry name" value="Nonribosomal peptide synthetase, condensation domain"/>
    <property type="match status" value="1"/>
</dbReference>
<reference evidence="3 4" key="1">
    <citation type="submission" date="2019-08" db="EMBL/GenBank/DDBJ databases">
        <title>Lentzea from Indian Himalayas.</title>
        <authorList>
            <person name="Mandal S."/>
            <person name="Mallick Gupta A."/>
            <person name="Maiti P.K."/>
            <person name="Sarkar J."/>
            <person name="Mandal S."/>
        </authorList>
    </citation>
    <scope>NUCLEOTIDE SEQUENCE [LARGE SCALE GENOMIC DNA]</scope>
    <source>
        <strain evidence="3 4">PSKA42</strain>
    </source>
</reference>
<dbReference type="SUPFAM" id="SSF52777">
    <property type="entry name" value="CoA-dependent acyltransferases"/>
    <property type="match status" value="1"/>
</dbReference>
<protein>
    <recommendedName>
        <fullName evidence="2">Condensation domain-containing protein</fullName>
    </recommendedName>
</protein>
<dbReference type="Pfam" id="PF00668">
    <property type="entry name" value="Condensation"/>
    <property type="match status" value="1"/>
</dbReference>
<dbReference type="PANTHER" id="PTHR45398:SF1">
    <property type="entry name" value="ENZYME, PUTATIVE (JCVI)-RELATED"/>
    <property type="match status" value="1"/>
</dbReference>
<feature type="region of interest" description="Disordered" evidence="1">
    <location>
        <begin position="1"/>
        <end position="33"/>
    </location>
</feature>
<evidence type="ECO:0000313" key="3">
    <source>
        <dbReference type="EMBL" id="NKE60083.1"/>
    </source>
</evidence>
<evidence type="ECO:0000313" key="4">
    <source>
        <dbReference type="Proteomes" id="UP001515943"/>
    </source>
</evidence>
<name>A0ABX1FM73_9PSEU</name>
<dbReference type="PANTHER" id="PTHR45398">
    <property type="match status" value="1"/>
</dbReference>
<proteinExistence type="predicted"/>
<accession>A0ABX1FM73</accession>
<sequence>MAGPRGAPPGRRRRVVERPAGGPRRGLPREPLGAKTTSFRRWAESVVAFAGSDEVRAELPYWLSKTETAFTLPVDATGANTEDSAAVVEVAVDAAGLPNAQVLDLVLAALLQTLGEWAGTDTVVIDLEHHGRESLAPGTDLSRTVGWFTSVHPVVLQHNDLSDNTGVVTAVRESLQTVPRHGVGYGALRHLTADDPEVRRLRAAPDRQINVNFTGGLDATNDDEAGLIVDELPGDLCGESTSRGLRPYALHLEIERTDEGELLVEWHHSTNLHRTETVRRVATRFRQAVEALVEHMYRN</sequence>